<comment type="caution">
    <text evidence="2">The sequence shown here is derived from an EMBL/GenBank/DDBJ whole genome shotgun (WGS) entry which is preliminary data.</text>
</comment>
<organism evidence="2 3">
    <name type="scientific">Pararge aegeria aegeria</name>
    <dbReference type="NCBI Taxonomy" id="348720"/>
    <lineage>
        <taxon>Eukaryota</taxon>
        <taxon>Metazoa</taxon>
        <taxon>Ecdysozoa</taxon>
        <taxon>Arthropoda</taxon>
        <taxon>Hexapoda</taxon>
        <taxon>Insecta</taxon>
        <taxon>Pterygota</taxon>
        <taxon>Neoptera</taxon>
        <taxon>Endopterygota</taxon>
        <taxon>Lepidoptera</taxon>
        <taxon>Glossata</taxon>
        <taxon>Ditrysia</taxon>
        <taxon>Papilionoidea</taxon>
        <taxon>Nymphalidae</taxon>
        <taxon>Satyrinae</taxon>
        <taxon>Satyrini</taxon>
        <taxon>Parargina</taxon>
        <taxon>Pararge</taxon>
    </lineage>
</organism>
<sequence length="132" mass="14916">MLVENCRQFLNTLAFTNRVILRWVPGHKGIIGNEKADELAKTGALQKQIGPEPVCGKPKSLAQLTLQTYCNYHTLIPWRQVPGMNHSRVLIRPFNKRAASEALALNRKNLCILVQAFTGHCGLNRHMFNLKL</sequence>
<evidence type="ECO:0000313" key="3">
    <source>
        <dbReference type="Proteomes" id="UP000838756"/>
    </source>
</evidence>
<dbReference type="InterPro" id="IPR002156">
    <property type="entry name" value="RNaseH_domain"/>
</dbReference>
<evidence type="ECO:0000259" key="1">
    <source>
        <dbReference type="PROSITE" id="PS50879"/>
    </source>
</evidence>
<dbReference type="Gene3D" id="3.30.420.10">
    <property type="entry name" value="Ribonuclease H-like superfamily/Ribonuclease H"/>
    <property type="match status" value="1"/>
</dbReference>
<dbReference type="InterPro" id="IPR036397">
    <property type="entry name" value="RNaseH_sf"/>
</dbReference>
<dbReference type="GO" id="GO:0003676">
    <property type="term" value="F:nucleic acid binding"/>
    <property type="evidence" value="ECO:0007669"/>
    <property type="project" value="InterPro"/>
</dbReference>
<keyword evidence="3" id="KW-1185">Reference proteome</keyword>
<name>A0A8S4QVI4_9NEOP</name>
<dbReference type="EMBL" id="CAKXAJ010019240">
    <property type="protein sequence ID" value="CAH2218216.1"/>
    <property type="molecule type" value="Genomic_DNA"/>
</dbReference>
<feature type="domain" description="RNase H type-1" evidence="1">
    <location>
        <begin position="1"/>
        <end position="45"/>
    </location>
</feature>
<gene>
    <name evidence="2" type="primary">jg4479</name>
    <name evidence="2" type="ORF">PAEG_LOCUS6063</name>
</gene>
<dbReference type="InterPro" id="IPR012337">
    <property type="entry name" value="RNaseH-like_sf"/>
</dbReference>
<dbReference type="OrthoDB" id="5419617at2759"/>
<reference evidence="2" key="1">
    <citation type="submission" date="2022-03" db="EMBL/GenBank/DDBJ databases">
        <authorList>
            <person name="Lindestad O."/>
        </authorList>
    </citation>
    <scope>NUCLEOTIDE SEQUENCE</scope>
</reference>
<dbReference type="PROSITE" id="PS50879">
    <property type="entry name" value="RNASE_H_1"/>
    <property type="match status" value="1"/>
</dbReference>
<dbReference type="GO" id="GO:0004523">
    <property type="term" value="F:RNA-DNA hybrid ribonuclease activity"/>
    <property type="evidence" value="ECO:0007669"/>
    <property type="project" value="InterPro"/>
</dbReference>
<accession>A0A8S4QVI4</accession>
<dbReference type="Proteomes" id="UP000838756">
    <property type="component" value="Unassembled WGS sequence"/>
</dbReference>
<dbReference type="SUPFAM" id="SSF53098">
    <property type="entry name" value="Ribonuclease H-like"/>
    <property type="match status" value="1"/>
</dbReference>
<protein>
    <submittedName>
        <fullName evidence="2">Jg4479 protein</fullName>
    </submittedName>
</protein>
<evidence type="ECO:0000313" key="2">
    <source>
        <dbReference type="EMBL" id="CAH2218216.1"/>
    </source>
</evidence>
<dbReference type="AlphaFoldDB" id="A0A8S4QVI4"/>
<proteinExistence type="predicted"/>
<dbReference type="Pfam" id="PF00075">
    <property type="entry name" value="RNase_H"/>
    <property type="match status" value="1"/>
</dbReference>